<dbReference type="PANTHER" id="PTHR16517:SF2">
    <property type="entry name" value="TUBBY-RELATED PROTEIN 4"/>
    <property type="match status" value="1"/>
</dbReference>
<comment type="subcellular location">
    <subcellularLocation>
        <location evidence="1">Cytoplasm</location>
    </subcellularLocation>
</comment>
<organism evidence="10">
    <name type="scientific">Amphimedon queenslandica</name>
    <name type="common">Sponge</name>
    <dbReference type="NCBI Taxonomy" id="400682"/>
    <lineage>
        <taxon>Eukaryota</taxon>
        <taxon>Metazoa</taxon>
        <taxon>Porifera</taxon>
        <taxon>Demospongiae</taxon>
        <taxon>Heteroscleromorpha</taxon>
        <taxon>Haplosclerida</taxon>
        <taxon>Niphatidae</taxon>
        <taxon>Amphimedon</taxon>
    </lineage>
</organism>
<dbReference type="Proteomes" id="UP000007879">
    <property type="component" value="Unassembled WGS sequence"/>
</dbReference>
<feature type="region of interest" description="Disordered" evidence="7">
    <location>
        <begin position="501"/>
        <end position="595"/>
    </location>
</feature>
<dbReference type="EnsemblMetazoa" id="Aqu2.1.22143_001">
    <property type="protein sequence ID" value="Aqu2.1.22143_001"/>
    <property type="gene ID" value="Aqu2.1.22143"/>
</dbReference>
<feature type="region of interest" description="Disordered" evidence="7">
    <location>
        <begin position="651"/>
        <end position="673"/>
    </location>
</feature>
<evidence type="ECO:0000256" key="4">
    <source>
        <dbReference type="ARBA" id="ARBA00022574"/>
    </source>
</evidence>
<feature type="region of interest" description="Disordered" evidence="7">
    <location>
        <begin position="685"/>
        <end position="734"/>
    </location>
</feature>
<evidence type="ECO:0000259" key="9">
    <source>
        <dbReference type="Pfam" id="PF24797"/>
    </source>
</evidence>
<feature type="compositionally biased region" description="Basic and acidic residues" evidence="7">
    <location>
        <begin position="662"/>
        <end position="673"/>
    </location>
</feature>
<evidence type="ECO:0000256" key="6">
    <source>
        <dbReference type="PROSITE-ProRule" id="PRU00221"/>
    </source>
</evidence>
<evidence type="ECO:0000256" key="5">
    <source>
        <dbReference type="ARBA" id="ARBA00022737"/>
    </source>
</evidence>
<dbReference type="InterPro" id="IPR025659">
    <property type="entry name" value="Tubby-like_C"/>
</dbReference>
<comment type="similarity">
    <text evidence="2">Belongs to the TUB family.</text>
</comment>
<dbReference type="Pfam" id="PF01167">
    <property type="entry name" value="Tub"/>
    <property type="match status" value="1"/>
</dbReference>
<dbReference type="PANTHER" id="PTHR16517">
    <property type="entry name" value="TUBBY-RELATED"/>
    <property type="match status" value="1"/>
</dbReference>
<feature type="compositionally biased region" description="Acidic residues" evidence="7">
    <location>
        <begin position="651"/>
        <end position="661"/>
    </location>
</feature>
<protein>
    <submittedName>
        <fullName evidence="10">Uncharacterized protein</fullName>
    </submittedName>
</protein>
<evidence type="ECO:0000256" key="3">
    <source>
        <dbReference type="ARBA" id="ARBA00022490"/>
    </source>
</evidence>
<evidence type="ECO:0000259" key="8">
    <source>
        <dbReference type="Pfam" id="PF01167"/>
    </source>
</evidence>
<feature type="compositionally biased region" description="Low complexity" evidence="7">
    <location>
        <begin position="444"/>
        <end position="464"/>
    </location>
</feature>
<feature type="compositionally biased region" description="Polar residues" evidence="7">
    <location>
        <begin position="575"/>
        <end position="594"/>
    </location>
</feature>
<evidence type="ECO:0000256" key="7">
    <source>
        <dbReference type="SAM" id="MobiDB-lite"/>
    </source>
</evidence>
<dbReference type="STRING" id="400682.A0A1X7U3A3"/>
<dbReference type="InParanoid" id="A0A1X7U3A3"/>
<dbReference type="GO" id="GO:0005737">
    <property type="term" value="C:cytoplasm"/>
    <property type="evidence" value="ECO:0007669"/>
    <property type="project" value="UniProtKB-SubCell"/>
</dbReference>
<dbReference type="SUPFAM" id="SSF82171">
    <property type="entry name" value="DPP6 N-terminal domain-like"/>
    <property type="match status" value="1"/>
</dbReference>
<keyword evidence="11" id="KW-1185">Reference proteome</keyword>
<evidence type="ECO:0000256" key="1">
    <source>
        <dbReference type="ARBA" id="ARBA00004496"/>
    </source>
</evidence>
<dbReference type="Gene3D" id="3.20.90.10">
    <property type="entry name" value="Tubby Protein, Chain A"/>
    <property type="match status" value="1"/>
</dbReference>
<name>A0A1X7U3A3_AMPQE</name>
<feature type="region of interest" description="Disordered" evidence="7">
    <location>
        <begin position="46"/>
        <end position="68"/>
    </location>
</feature>
<dbReference type="eggNOG" id="KOG2503">
    <property type="taxonomic scope" value="Eukaryota"/>
</dbReference>
<gene>
    <name evidence="10" type="primary">100641392</name>
</gene>
<feature type="repeat" description="WD" evidence="6">
    <location>
        <begin position="83"/>
        <end position="124"/>
    </location>
</feature>
<dbReference type="SMART" id="SM00320">
    <property type="entry name" value="WD40"/>
    <property type="match status" value="3"/>
</dbReference>
<dbReference type="InterPro" id="IPR001680">
    <property type="entry name" value="WD40_rpt"/>
</dbReference>
<feature type="region of interest" description="Disordered" evidence="7">
    <location>
        <begin position="439"/>
        <end position="464"/>
    </location>
</feature>
<proteinExistence type="inferred from homology"/>
<keyword evidence="4 6" id="KW-0853">WD repeat</keyword>
<accession>A0A1X7U3A3</accession>
<dbReference type="SUPFAM" id="SSF54518">
    <property type="entry name" value="Tubby C-terminal domain-like"/>
    <property type="match status" value="1"/>
</dbReference>
<keyword evidence="5" id="KW-0677">Repeat</keyword>
<reference evidence="10" key="2">
    <citation type="submission" date="2017-05" db="UniProtKB">
        <authorList>
            <consortium name="EnsemblMetazoa"/>
        </authorList>
    </citation>
    <scope>IDENTIFICATION</scope>
</reference>
<evidence type="ECO:0000256" key="2">
    <source>
        <dbReference type="ARBA" id="ARBA00007129"/>
    </source>
</evidence>
<dbReference type="AlphaFoldDB" id="A0A1X7U3A3"/>
<dbReference type="KEGG" id="aqu:100641392"/>
<dbReference type="Pfam" id="PF24797">
    <property type="entry name" value="Beta-prop_WDR35_TULP_N"/>
    <property type="match status" value="1"/>
</dbReference>
<feature type="compositionally biased region" description="Low complexity" evidence="7">
    <location>
        <begin position="501"/>
        <end position="513"/>
    </location>
</feature>
<dbReference type="PRINTS" id="PR01573">
    <property type="entry name" value="SUPERTUBBY"/>
</dbReference>
<dbReference type="OrthoDB" id="8775810at2759"/>
<dbReference type="PROSITE" id="PS50082">
    <property type="entry name" value="WD_REPEATS_2"/>
    <property type="match status" value="1"/>
</dbReference>
<dbReference type="InterPro" id="IPR000007">
    <property type="entry name" value="Tubby_C"/>
</dbReference>
<dbReference type="InterPro" id="IPR015943">
    <property type="entry name" value="WD40/YVTN_repeat-like_dom_sf"/>
</dbReference>
<dbReference type="InterPro" id="IPR056159">
    <property type="entry name" value="Beta-prop_IFT121_TULP_N"/>
</dbReference>
<feature type="domain" description="Tubby C-terminal" evidence="8">
    <location>
        <begin position="636"/>
        <end position="807"/>
    </location>
</feature>
<feature type="domain" description="IFT121/TULP4 N-terminal" evidence="9">
    <location>
        <begin position="14"/>
        <end position="368"/>
    </location>
</feature>
<evidence type="ECO:0000313" key="10">
    <source>
        <dbReference type="EnsemblMetazoa" id="Aqu2.1.22143_001"/>
    </source>
</evidence>
<dbReference type="EnsemblMetazoa" id="XM_020000807.1">
    <property type="protein sequence ID" value="XP_019856366.1"/>
    <property type="gene ID" value="LOC100641392"/>
</dbReference>
<sequence>MYAEFDRSSPLKIDATVQCLSWKGTGQYGWLALGNTSNTVGVTFTSLNDGEDESPRMTDTESSNDPQPELTLARQGMRRNFNFREHSHEVTIVRWNPLLDKIATCDSSGTVIVWRNHNGRSVMELVNNRGSKISDFQWSNDGSKVLITYVDGYVLVGTAFGRRIWARQLNIGSFVTTPSNHMQPSHLLSSTWSPDDTRIVVGSSIGELIELDAFSNGSLVSTTEVLPGIGIIGLQWVRIPGGETEKTKVMSSSRILEDNEEKQNVRLSLYLRNGKVVLMNSCGDQQATIIRTGLMDGKMLWSQDGSILAVSGLRKSQGVSTVRFFQPSGQLLFTLPLNTKDPVTALTWAHENTKLFVATTSVLHTVNISRHIPSLQDLAKSVISSSLSGKDSSFDLVLPTRFKFGIASMFSSIIKGHVPVDNNLLDYVSRPPPPSHRIYCTLIPSSSSSPPSSSSSSQRSSRHPSQYTLYVEHLGTLIPILEATRRNSKIRPSFTISLPSSSFLSTSENLPPSSRSPPEAPPHESNLELGENSGGTHSPLRCVNADNHPDTHNSLNTESGGIQLACREDEGETPRSVSRSTSDGNSSHSDTVISSRHLAEVSSHIIASKFRIQSINPLLPLDQGTIIIKTSFLHIQPRKVIVHLPAVEEDSGIDSETEDSHEESGSGRREVFRDADLSLDSLSSLEELRDTASPPRANESSTGNKNNMSSVTSVSNANNTCSSSPTTASTSESPVIIHSKTPTWNEQHMIYQLDFGGRVTTKSAKNFQLEMGSEQILQFGRIENGSFILDFQAPFTPIQAFATALANLV</sequence>
<evidence type="ECO:0000313" key="11">
    <source>
        <dbReference type="Proteomes" id="UP000007879"/>
    </source>
</evidence>
<feature type="compositionally biased region" description="Low complexity" evidence="7">
    <location>
        <begin position="704"/>
        <end position="734"/>
    </location>
</feature>
<reference evidence="11" key="1">
    <citation type="journal article" date="2010" name="Nature">
        <title>The Amphimedon queenslandica genome and the evolution of animal complexity.</title>
        <authorList>
            <person name="Srivastava M."/>
            <person name="Simakov O."/>
            <person name="Chapman J."/>
            <person name="Fahey B."/>
            <person name="Gauthier M.E."/>
            <person name="Mitros T."/>
            <person name="Richards G.S."/>
            <person name="Conaco C."/>
            <person name="Dacre M."/>
            <person name="Hellsten U."/>
            <person name="Larroux C."/>
            <person name="Putnam N.H."/>
            <person name="Stanke M."/>
            <person name="Adamska M."/>
            <person name="Darling A."/>
            <person name="Degnan S.M."/>
            <person name="Oakley T.H."/>
            <person name="Plachetzki D.C."/>
            <person name="Zhai Y."/>
            <person name="Adamski M."/>
            <person name="Calcino A."/>
            <person name="Cummins S.F."/>
            <person name="Goodstein D.M."/>
            <person name="Harris C."/>
            <person name="Jackson D.J."/>
            <person name="Leys S.P."/>
            <person name="Shu S."/>
            <person name="Woodcroft B.J."/>
            <person name="Vervoort M."/>
            <person name="Kosik K.S."/>
            <person name="Manning G."/>
            <person name="Degnan B.M."/>
            <person name="Rokhsar D.S."/>
        </authorList>
    </citation>
    <scope>NUCLEOTIDE SEQUENCE [LARGE SCALE GENOMIC DNA]</scope>
</reference>
<dbReference type="Gene3D" id="2.130.10.10">
    <property type="entry name" value="YVTN repeat-like/Quinoprotein amine dehydrogenase"/>
    <property type="match status" value="1"/>
</dbReference>
<keyword evidence="3" id="KW-0963">Cytoplasm</keyword>